<evidence type="ECO:0000313" key="9">
    <source>
        <dbReference type="Proteomes" id="UP001499930"/>
    </source>
</evidence>
<dbReference type="Gene3D" id="2.120.10.60">
    <property type="entry name" value="Tricorn protease N-terminal domain"/>
    <property type="match status" value="1"/>
</dbReference>
<evidence type="ECO:0000256" key="5">
    <source>
        <dbReference type="ARBA" id="ARBA00022801"/>
    </source>
</evidence>
<keyword evidence="5" id="KW-0378">Hydrolase</keyword>
<dbReference type="InterPro" id="IPR012393">
    <property type="entry name" value="Tricorn_protease"/>
</dbReference>
<comment type="caution">
    <text evidence="8">The sequence shown here is derived from an EMBL/GenBank/DDBJ whole genome shotgun (WGS) entry which is preliminary data.</text>
</comment>
<evidence type="ECO:0000256" key="6">
    <source>
        <dbReference type="ARBA" id="ARBA00022825"/>
    </source>
</evidence>
<keyword evidence="4" id="KW-0645">Protease</keyword>
<gene>
    <name evidence="8" type="ORF">GCM10017559_06400</name>
</gene>
<keyword evidence="6" id="KW-0720">Serine protease</keyword>
<evidence type="ECO:0000256" key="7">
    <source>
        <dbReference type="SAM" id="MobiDB-lite"/>
    </source>
</evidence>
<comment type="subcellular location">
    <subcellularLocation>
        <location evidence="1">Cytoplasm</location>
    </subcellularLocation>
</comment>
<keyword evidence="9" id="KW-1185">Reference proteome</keyword>
<protein>
    <recommendedName>
        <fullName evidence="10">Oligogalacturonate lyase domain-containing protein</fullName>
    </recommendedName>
</protein>
<reference evidence="8 9" key="1">
    <citation type="journal article" date="2019" name="Int. J. Syst. Evol. Microbiol.">
        <title>The Global Catalogue of Microorganisms (GCM) 10K type strain sequencing project: providing services to taxonomists for standard genome sequencing and annotation.</title>
        <authorList>
            <consortium name="The Broad Institute Genomics Platform"/>
            <consortium name="The Broad Institute Genome Sequencing Center for Infectious Disease"/>
            <person name="Wu L."/>
            <person name="Ma J."/>
        </authorList>
    </citation>
    <scope>NUCLEOTIDE SEQUENCE [LARGE SCALE GENOMIC DNA]</scope>
    <source>
        <strain evidence="8 9">JCM 3106</strain>
    </source>
</reference>
<comment type="similarity">
    <text evidence="2">Belongs to the peptidase S41B family.</text>
</comment>
<evidence type="ECO:0000256" key="2">
    <source>
        <dbReference type="ARBA" id="ARBA00008524"/>
    </source>
</evidence>
<evidence type="ECO:0000256" key="4">
    <source>
        <dbReference type="ARBA" id="ARBA00022670"/>
    </source>
</evidence>
<sequence>MLVGGRLVFLSDHEGVGNLYSCEPDGGGLRRHTDHETFYVRHPATDGTRIVYQSAGDLYLLDGLDAEARRLDVTPGSPAGRAAALPGQRLPAAARPRRGRDRAGQRGGGPGERALAHPPGRPGPAAQLGPVGGAAPRPG</sequence>
<evidence type="ECO:0008006" key="10">
    <source>
        <dbReference type="Google" id="ProtNLM"/>
    </source>
</evidence>
<evidence type="ECO:0000313" key="8">
    <source>
        <dbReference type="EMBL" id="GAA2989201.1"/>
    </source>
</evidence>
<dbReference type="PANTHER" id="PTHR43253">
    <property type="entry name" value="TRICORN PROTEASE HOMOLOG 2-RELATED"/>
    <property type="match status" value="1"/>
</dbReference>
<dbReference type="PANTHER" id="PTHR43253:SF1">
    <property type="entry name" value="TRICORN PROTEASE HOMOLOG 2-RELATED"/>
    <property type="match status" value="1"/>
</dbReference>
<dbReference type="Proteomes" id="UP001499930">
    <property type="component" value="Unassembled WGS sequence"/>
</dbReference>
<accession>A0ABN3XR26</accession>
<keyword evidence="3" id="KW-0963">Cytoplasm</keyword>
<proteinExistence type="inferred from homology"/>
<feature type="compositionally biased region" description="Low complexity" evidence="7">
    <location>
        <begin position="81"/>
        <end position="94"/>
    </location>
</feature>
<dbReference type="SUPFAM" id="SSF69304">
    <property type="entry name" value="Tricorn protease N-terminal domain"/>
    <property type="match status" value="1"/>
</dbReference>
<evidence type="ECO:0000256" key="3">
    <source>
        <dbReference type="ARBA" id="ARBA00022490"/>
    </source>
</evidence>
<name>A0ABN3XR26_9ACTN</name>
<evidence type="ECO:0000256" key="1">
    <source>
        <dbReference type="ARBA" id="ARBA00004496"/>
    </source>
</evidence>
<feature type="region of interest" description="Disordered" evidence="7">
    <location>
        <begin position="72"/>
        <end position="139"/>
    </location>
</feature>
<dbReference type="RefSeq" id="WP_344887952.1">
    <property type="nucleotide sequence ID" value="NZ_BAAAWD010000004.1"/>
</dbReference>
<dbReference type="EMBL" id="BAAAWD010000004">
    <property type="protein sequence ID" value="GAA2989201.1"/>
    <property type="molecule type" value="Genomic_DNA"/>
</dbReference>
<organism evidence="8 9">
    <name type="scientific">Streptosporangium longisporum</name>
    <dbReference type="NCBI Taxonomy" id="46187"/>
    <lineage>
        <taxon>Bacteria</taxon>
        <taxon>Bacillati</taxon>
        <taxon>Actinomycetota</taxon>
        <taxon>Actinomycetes</taxon>
        <taxon>Streptosporangiales</taxon>
        <taxon>Streptosporangiaceae</taxon>
        <taxon>Streptosporangium</taxon>
    </lineage>
</organism>
<dbReference type="Pfam" id="PF26549">
    <property type="entry name" value="Tricorn_N"/>
    <property type="match status" value="1"/>
</dbReference>